<evidence type="ECO:0000313" key="3">
    <source>
        <dbReference type="Proteomes" id="UP000016568"/>
    </source>
</evidence>
<dbReference type="GO" id="GO:0016798">
    <property type="term" value="F:hydrolase activity, acting on glycosyl bonds"/>
    <property type="evidence" value="ECO:0007669"/>
    <property type="project" value="InterPro"/>
</dbReference>
<keyword evidence="3" id="KW-1185">Reference proteome</keyword>
<dbReference type="eggNOG" id="ENOG502Z9F7">
    <property type="taxonomic scope" value="Bacteria"/>
</dbReference>
<organism evidence="2 3">
    <name type="scientific">Caenibius tardaugens NBRC 16725</name>
    <dbReference type="NCBI Taxonomy" id="1219035"/>
    <lineage>
        <taxon>Bacteria</taxon>
        <taxon>Pseudomonadati</taxon>
        <taxon>Pseudomonadota</taxon>
        <taxon>Alphaproteobacteria</taxon>
        <taxon>Sphingomonadales</taxon>
        <taxon>Erythrobacteraceae</taxon>
        <taxon>Caenibius</taxon>
    </lineage>
</organism>
<sequence>MKHIRLFTAAAILCGSTTVAGAKQEPTALSELSTLPKIATVDARFQSYNIEMVEVTGGRFWAPYGGPPDEVYRHRDPLDLRNSRLQSLAKHLGPAYMRVSGTWANNTYLEAEHEHLTQPPEGYKQVLTRQQWRDVIAFSKAVDAPIVTSFAASGGARDHDGRWRSEQAQRMLDLTRKEGGTIAAAEFFNEPNVPSATLGMPKGYNADNYAVDFRQFRNWARQNIPTMKILGPGGVGGDGLGGGIPVNAFGGGHISTESLMLRTPNSVDAVSYHFYGQVSERCRMLKIGEAIKDDALKPAWLDATLADLKYYNGLRDKYEPGKPIWNTETGQAACGGSPWAATFLDTFRYVNQLGILAQKGVQVVMHNTFATSDYALIDRDTMDPRPSYWAAVLWKRTMGQGVLASPRSPSPDLRLYAQCLPGAHGGVGLVALNIGATSQRLAFPSQAQAWVMSGVPLDTTKVKINGRSPILDQQGRIRSLRGVAVKGSLLLPKETVTFIAVPGADNAACR</sequence>
<dbReference type="Pfam" id="PF03662">
    <property type="entry name" value="Glyco_hydro_79n"/>
    <property type="match status" value="1"/>
</dbReference>
<keyword evidence="1" id="KW-0732">Signal</keyword>
<dbReference type="PANTHER" id="PTHR46145:SF4">
    <property type="entry name" value="HEPARANASE"/>
    <property type="match status" value="1"/>
</dbReference>
<gene>
    <name evidence="2" type="ORF">NT2_14_00380</name>
</gene>
<dbReference type="Proteomes" id="UP000016568">
    <property type="component" value="Unassembled WGS sequence"/>
</dbReference>
<evidence type="ECO:0000313" key="2">
    <source>
        <dbReference type="EMBL" id="GAD51034.1"/>
    </source>
</evidence>
<dbReference type="AlphaFoldDB" id="U3A061"/>
<dbReference type="InterPro" id="IPR005199">
    <property type="entry name" value="Glyco_hydro_79"/>
</dbReference>
<dbReference type="SUPFAM" id="SSF51445">
    <property type="entry name" value="(Trans)glycosidases"/>
    <property type="match status" value="1"/>
</dbReference>
<dbReference type="RefSeq" id="WP_021691852.1">
    <property type="nucleotide sequence ID" value="NZ_BASZ01000014.1"/>
</dbReference>
<dbReference type="GO" id="GO:0016020">
    <property type="term" value="C:membrane"/>
    <property type="evidence" value="ECO:0007669"/>
    <property type="project" value="InterPro"/>
</dbReference>
<protein>
    <recommendedName>
        <fullName evidence="4">Beta-glucuronidase C-terminal domain-containing protein</fullName>
    </recommendedName>
</protein>
<evidence type="ECO:0000256" key="1">
    <source>
        <dbReference type="SAM" id="SignalP"/>
    </source>
</evidence>
<reference evidence="2 3" key="1">
    <citation type="submission" date="2013-09" db="EMBL/GenBank/DDBJ databases">
        <title>Whole genome shotgun sequence of Novosphingobium tardaugens NBRC 16725.</title>
        <authorList>
            <person name="Isaki S."/>
            <person name="Hosoyama A."/>
            <person name="Tsuchikane K."/>
            <person name="Katsumata H."/>
            <person name="Ando Y."/>
            <person name="Yamazaki S."/>
            <person name="Fujita N."/>
        </authorList>
    </citation>
    <scope>NUCLEOTIDE SEQUENCE [LARGE SCALE GENOMIC DNA]</scope>
    <source>
        <strain evidence="2 3">NBRC 16725</strain>
    </source>
</reference>
<dbReference type="InterPro" id="IPR017853">
    <property type="entry name" value="GH"/>
</dbReference>
<dbReference type="PANTHER" id="PTHR46145">
    <property type="entry name" value="HEPARANASE"/>
    <property type="match status" value="1"/>
</dbReference>
<accession>U3A061</accession>
<dbReference type="EMBL" id="BASZ01000014">
    <property type="protein sequence ID" value="GAD51034.1"/>
    <property type="molecule type" value="Genomic_DNA"/>
</dbReference>
<dbReference type="Gene3D" id="3.20.20.80">
    <property type="entry name" value="Glycosidases"/>
    <property type="match status" value="1"/>
</dbReference>
<name>U3A061_9SPHN</name>
<proteinExistence type="predicted"/>
<feature type="signal peptide" evidence="1">
    <location>
        <begin position="1"/>
        <end position="22"/>
    </location>
</feature>
<evidence type="ECO:0008006" key="4">
    <source>
        <dbReference type="Google" id="ProtNLM"/>
    </source>
</evidence>
<feature type="chain" id="PRO_5004637518" description="Beta-glucuronidase C-terminal domain-containing protein" evidence="1">
    <location>
        <begin position="23"/>
        <end position="510"/>
    </location>
</feature>
<comment type="caution">
    <text evidence="2">The sequence shown here is derived from an EMBL/GenBank/DDBJ whole genome shotgun (WGS) entry which is preliminary data.</text>
</comment>